<keyword evidence="1" id="KW-0472">Membrane</keyword>
<dbReference type="EMBL" id="PCDP01000059">
    <property type="protein sequence ID" value="PZM09449.1"/>
    <property type="molecule type" value="Genomic_DNA"/>
</dbReference>
<proteinExistence type="predicted"/>
<keyword evidence="3" id="KW-1185">Reference proteome</keyword>
<protein>
    <submittedName>
        <fullName evidence="2">Flp family type IVb pilin</fullName>
    </submittedName>
</protein>
<sequence length="55" mass="5635">MGMLTRFFKDTAGATAVEYGLIAALISVAMMGALGLIGNNISNMLVGVANKMTSP</sequence>
<evidence type="ECO:0000256" key="1">
    <source>
        <dbReference type="SAM" id="Phobius"/>
    </source>
</evidence>
<keyword evidence="1" id="KW-1133">Transmembrane helix</keyword>
<dbReference type="Pfam" id="PF04964">
    <property type="entry name" value="Flp_Fap"/>
    <property type="match status" value="1"/>
</dbReference>
<dbReference type="OrthoDB" id="5325135at2"/>
<organism evidence="2 3">
    <name type="scientific">Rhizobium tubonense</name>
    <dbReference type="NCBI Taxonomy" id="484088"/>
    <lineage>
        <taxon>Bacteria</taxon>
        <taxon>Pseudomonadati</taxon>
        <taxon>Pseudomonadota</taxon>
        <taxon>Alphaproteobacteria</taxon>
        <taxon>Hyphomicrobiales</taxon>
        <taxon>Rhizobiaceae</taxon>
        <taxon>Rhizobium/Agrobacterium group</taxon>
        <taxon>Rhizobium</taxon>
    </lineage>
</organism>
<evidence type="ECO:0000313" key="3">
    <source>
        <dbReference type="Proteomes" id="UP000248925"/>
    </source>
</evidence>
<accession>A0A2W4C7B9</accession>
<name>A0A2W4C7B9_9HYPH</name>
<gene>
    <name evidence="2" type="ORF">CPY51_24450</name>
</gene>
<dbReference type="InterPro" id="IPR007047">
    <property type="entry name" value="Flp_Fap"/>
</dbReference>
<feature type="transmembrane region" description="Helical" evidence="1">
    <location>
        <begin position="20"/>
        <end position="42"/>
    </location>
</feature>
<keyword evidence="1" id="KW-0812">Transmembrane</keyword>
<evidence type="ECO:0000313" key="2">
    <source>
        <dbReference type="EMBL" id="PZM09449.1"/>
    </source>
</evidence>
<reference evidence="2 3" key="1">
    <citation type="journal article" date="2018" name="Sci. Rep.">
        <title>Rhizobium tumorigenes sp. nov., a novel plant tumorigenic bacterium isolated from cane gall tumors on thornless blackberry.</title>
        <authorList>
            <person name="Kuzmanovi N."/>
            <person name="Smalla K."/>
            <person name="Gronow S."/>
            <person name="PuBawska J."/>
        </authorList>
    </citation>
    <scope>NUCLEOTIDE SEQUENCE [LARGE SCALE GENOMIC DNA]</scope>
    <source>
        <strain evidence="2 3">CCBAU 85046</strain>
    </source>
</reference>
<comment type="caution">
    <text evidence="2">The sequence shown here is derived from an EMBL/GenBank/DDBJ whole genome shotgun (WGS) entry which is preliminary data.</text>
</comment>
<dbReference type="AlphaFoldDB" id="A0A2W4C7B9"/>
<dbReference type="Proteomes" id="UP000248925">
    <property type="component" value="Unassembled WGS sequence"/>
</dbReference>